<protein>
    <submittedName>
        <fullName evidence="7">Pyridine nucleotide-disulfide oxidoreductase</fullName>
    </submittedName>
</protein>
<gene>
    <name evidence="7" type="ORF">A4H02_07855</name>
</gene>
<dbReference type="AlphaFoldDB" id="A0A1E3G186"/>
<organism evidence="7 8">
    <name type="scientific">Fervidobacterium thailandense</name>
    <dbReference type="NCBI Taxonomy" id="1008305"/>
    <lineage>
        <taxon>Bacteria</taxon>
        <taxon>Thermotogati</taxon>
        <taxon>Thermotogota</taxon>
        <taxon>Thermotogae</taxon>
        <taxon>Thermotogales</taxon>
        <taxon>Fervidobacteriaceae</taxon>
        <taxon>Fervidobacterium</taxon>
    </lineage>
</organism>
<dbReference type="EMBL" id="LWAF01000013">
    <property type="protein sequence ID" value="ODN29982.1"/>
    <property type="molecule type" value="Genomic_DNA"/>
</dbReference>
<keyword evidence="4" id="KW-0274">FAD</keyword>
<dbReference type="InterPro" id="IPR050260">
    <property type="entry name" value="FAD-bd_OxRdtase"/>
</dbReference>
<keyword evidence="8" id="KW-1185">Reference proteome</keyword>
<dbReference type="InterPro" id="IPR004099">
    <property type="entry name" value="Pyr_nucl-diS_OxRdtase_dimer"/>
</dbReference>
<comment type="cofactor">
    <cofactor evidence="1">
        <name>FAD</name>
        <dbReference type="ChEBI" id="CHEBI:57692"/>
    </cofactor>
</comment>
<dbReference type="InterPro" id="IPR036188">
    <property type="entry name" value="FAD/NAD-bd_sf"/>
</dbReference>
<dbReference type="Gene3D" id="3.30.390.30">
    <property type="match status" value="1"/>
</dbReference>
<comment type="similarity">
    <text evidence="2">Belongs to the class-III pyridine nucleotide-disulfide oxidoreductase family.</text>
</comment>
<feature type="domain" description="FAD/NAD(P)-binding" evidence="6">
    <location>
        <begin position="8"/>
        <end position="238"/>
    </location>
</feature>
<dbReference type="Pfam" id="PF02852">
    <property type="entry name" value="Pyr_redox_dim"/>
    <property type="match status" value="1"/>
</dbReference>
<reference evidence="8" key="1">
    <citation type="submission" date="2016-04" db="EMBL/GenBank/DDBJ databases">
        <title>The genome sequence project of a novel Fervidobacterium isolate from a hot spring in Thailand.</title>
        <authorList>
            <person name="Gonzalez J.M."/>
            <person name="Cuecas A."/>
            <person name="Kanoksilapatham W."/>
        </authorList>
    </citation>
    <scope>NUCLEOTIDE SEQUENCE [LARGE SCALE GENOMIC DNA]</scope>
    <source>
        <strain evidence="8">FC2004</strain>
    </source>
</reference>
<evidence type="ECO:0000259" key="5">
    <source>
        <dbReference type="Pfam" id="PF02852"/>
    </source>
</evidence>
<comment type="caution">
    <text evidence="7">The sequence shown here is derived from an EMBL/GenBank/DDBJ whole genome shotgun (WGS) entry which is preliminary data.</text>
</comment>
<feature type="domain" description="Pyridine nucleotide-disulphide oxidoreductase dimerisation" evidence="5">
    <location>
        <begin position="266"/>
        <end position="369"/>
    </location>
</feature>
<keyword evidence="3" id="KW-0285">Flavoprotein</keyword>
<dbReference type="SUPFAM" id="SSF51905">
    <property type="entry name" value="FAD/NAD(P)-binding domain"/>
    <property type="match status" value="2"/>
</dbReference>
<evidence type="ECO:0000313" key="7">
    <source>
        <dbReference type="EMBL" id="ODN29982.1"/>
    </source>
</evidence>
<evidence type="ECO:0000259" key="6">
    <source>
        <dbReference type="Pfam" id="PF07992"/>
    </source>
</evidence>
<evidence type="ECO:0000256" key="4">
    <source>
        <dbReference type="ARBA" id="ARBA00022827"/>
    </source>
</evidence>
<dbReference type="InterPro" id="IPR023753">
    <property type="entry name" value="FAD/NAD-binding_dom"/>
</dbReference>
<dbReference type="InterPro" id="IPR016156">
    <property type="entry name" value="FAD/NAD-linked_Rdtase_dimer_sf"/>
</dbReference>
<name>A0A1E3G186_9BACT</name>
<accession>A0A1E3G186</accession>
<dbReference type="PRINTS" id="PR00368">
    <property type="entry name" value="FADPNR"/>
</dbReference>
<evidence type="ECO:0000256" key="2">
    <source>
        <dbReference type="ARBA" id="ARBA00009130"/>
    </source>
</evidence>
<evidence type="ECO:0000256" key="1">
    <source>
        <dbReference type="ARBA" id="ARBA00001974"/>
    </source>
</evidence>
<proteinExistence type="inferred from homology"/>
<dbReference type="RefSeq" id="WP_069293627.1">
    <property type="nucleotide sequence ID" value="NZ_CP140110.1"/>
</dbReference>
<dbReference type="PRINTS" id="PR00411">
    <property type="entry name" value="PNDRDTASEI"/>
</dbReference>
<dbReference type="GO" id="GO:0016491">
    <property type="term" value="F:oxidoreductase activity"/>
    <property type="evidence" value="ECO:0007669"/>
    <property type="project" value="InterPro"/>
</dbReference>
<dbReference type="Gene3D" id="3.50.50.60">
    <property type="entry name" value="FAD/NAD(P)-binding domain"/>
    <property type="match status" value="2"/>
</dbReference>
<dbReference type="STRING" id="1008305.A4H02_07855"/>
<sequence length="387" mass="42005">MPGQVYQQMGIELLIDEVVKIDRTNKILYTRAGKEVSYEKLVLALGSKPYIPPIKGVELENVFTVPKDANYLAKMKEKLSSLNRVIVVGAGFIGVEVSEQLALEGKEVILVEIMPHILPKAFDADVAKFPAEELEKLGVKIMVNAKILEIRGNGKVETVIFENGEEVRADAVILATGYVPNTEIAIEAGFEVNRYRMIRVDSYMRTVTDPDVFAVGDCAQKIDFVTRRSVPVMLASTATTEARIAGANLYELSTVRTFLGTIAIFSTKVGTLAIGSAGLIEEEAKKNGFDVMVGYAEAIDKHPGTLPNAKKQIVKLIVAKECGTILGGEVVGGDSAGEIINFIGLAIQKRMTVSELYTMQIGTHPLLTAAPTVYPVIKAAENVIFSR</sequence>
<evidence type="ECO:0000256" key="3">
    <source>
        <dbReference type="ARBA" id="ARBA00022630"/>
    </source>
</evidence>
<dbReference type="PANTHER" id="PTHR43429">
    <property type="entry name" value="PYRIDINE NUCLEOTIDE-DISULFIDE OXIDOREDUCTASE DOMAIN-CONTAINING"/>
    <property type="match status" value="1"/>
</dbReference>
<dbReference type="Pfam" id="PF07992">
    <property type="entry name" value="Pyr_redox_2"/>
    <property type="match status" value="1"/>
</dbReference>
<evidence type="ECO:0000313" key="8">
    <source>
        <dbReference type="Proteomes" id="UP000094570"/>
    </source>
</evidence>
<dbReference type="Proteomes" id="UP000094570">
    <property type="component" value="Unassembled WGS sequence"/>
</dbReference>
<dbReference type="SUPFAM" id="SSF55424">
    <property type="entry name" value="FAD/NAD-linked reductases, dimerisation (C-terminal) domain"/>
    <property type="match status" value="1"/>
</dbReference>